<dbReference type="Proteomes" id="UP000605733">
    <property type="component" value="Unassembled WGS sequence"/>
</dbReference>
<protein>
    <recommendedName>
        <fullName evidence="4">DUF4252 domain-containing protein</fullName>
    </recommendedName>
</protein>
<comment type="caution">
    <text evidence="2">The sequence shown here is derived from an EMBL/GenBank/DDBJ whole genome shotgun (WGS) entry which is preliminary data.</text>
</comment>
<evidence type="ECO:0000313" key="2">
    <source>
        <dbReference type="EMBL" id="GGG27962.1"/>
    </source>
</evidence>
<gene>
    <name evidence="2" type="ORF">GCM10011532_09140</name>
</gene>
<evidence type="ECO:0008006" key="4">
    <source>
        <dbReference type="Google" id="ProtNLM"/>
    </source>
</evidence>
<feature type="signal peptide" evidence="1">
    <location>
        <begin position="1"/>
        <end position="24"/>
    </location>
</feature>
<sequence>MKKYFILLVALSFTLISCHSPSYVFDRTSSNYFKFPKGNYLLNTIDAPEAVRLDMQEMIFEEFGEEIGQKNITSLQKATIRIIPSKIHFHPDQETIKEWDQSTGNYDYIINIIAEKESDDVQSMVIGNLDPSDKNIVTVGMEIINLNDQASIFFSQVRAELSDNNDTKDFSFAVSSNTMLNKSLKKILRRI</sequence>
<dbReference type="PROSITE" id="PS51257">
    <property type="entry name" value="PROKAR_LIPOPROTEIN"/>
    <property type="match status" value="1"/>
</dbReference>
<dbReference type="EMBL" id="BMIX01000002">
    <property type="protein sequence ID" value="GGG27962.1"/>
    <property type="molecule type" value="Genomic_DNA"/>
</dbReference>
<keyword evidence="3" id="KW-1185">Reference proteome</keyword>
<organism evidence="2 3">
    <name type="scientific">Christiangramia forsetii</name>
    <dbReference type="NCBI Taxonomy" id="411153"/>
    <lineage>
        <taxon>Bacteria</taxon>
        <taxon>Pseudomonadati</taxon>
        <taxon>Bacteroidota</taxon>
        <taxon>Flavobacteriia</taxon>
        <taxon>Flavobacteriales</taxon>
        <taxon>Flavobacteriaceae</taxon>
        <taxon>Christiangramia</taxon>
    </lineage>
</organism>
<dbReference type="RefSeq" id="WP_011711461.1">
    <property type="nucleotide sequence ID" value="NZ_BMIX01000002.1"/>
</dbReference>
<accession>A0ABQ1WFS3</accession>
<evidence type="ECO:0000256" key="1">
    <source>
        <dbReference type="SAM" id="SignalP"/>
    </source>
</evidence>
<reference evidence="3" key="1">
    <citation type="journal article" date="2019" name="Int. J. Syst. Evol. Microbiol.">
        <title>The Global Catalogue of Microorganisms (GCM) 10K type strain sequencing project: providing services to taxonomists for standard genome sequencing and annotation.</title>
        <authorList>
            <consortium name="The Broad Institute Genomics Platform"/>
            <consortium name="The Broad Institute Genome Sequencing Center for Infectious Disease"/>
            <person name="Wu L."/>
            <person name="Ma J."/>
        </authorList>
    </citation>
    <scope>NUCLEOTIDE SEQUENCE [LARGE SCALE GENOMIC DNA]</scope>
    <source>
        <strain evidence="3">CGMCC 1.15422</strain>
    </source>
</reference>
<evidence type="ECO:0000313" key="3">
    <source>
        <dbReference type="Proteomes" id="UP000605733"/>
    </source>
</evidence>
<proteinExistence type="predicted"/>
<keyword evidence="1" id="KW-0732">Signal</keyword>
<feature type="chain" id="PRO_5045320926" description="DUF4252 domain-containing protein" evidence="1">
    <location>
        <begin position="25"/>
        <end position="191"/>
    </location>
</feature>
<name>A0ABQ1WFS3_9FLAO</name>